<protein>
    <recommendedName>
        <fullName evidence="1">inositol-polyphosphate 5-phosphatase</fullName>
        <ecNumber evidence="1">3.1.3.56</ecNumber>
    </recommendedName>
</protein>
<dbReference type="InterPro" id="IPR036691">
    <property type="entry name" value="Endo/exonu/phosph_ase_sf"/>
</dbReference>
<sequence>MAAAERSGRPRSGGPRLLLVTANVGSMFEDTEHLQTNWLQEFYKTVHSQGPQLVAVHCQEVGGKNYEESMANVEMFVKELLSSEEMREFNRARVYLDENYKSKEHFTALGNLYFLHESLRNTYQFDFKARKFKKVTGKEIYSDTLDSTTMLEKEKFPQEFFPECKWSRKGYIRTRWSISDSVFDLINIHLFHDASNITAWEESPSVYSSNRQRALSHVLDRISDRRYQTVPFFIFGDFNFRLDARQVVESLCGEATLETVKTPNTDEVDRIVYTESNNDRKVVLRMEKKLFEYIHQGIFREDNGSDLHRFDREFLAFKDRLWEQDIGFPPSYPYSEDSSQGRSYMNTRCPAWCDRVLMSHSARELFHKGEGEDAVPVYNNIGANVCMGDHKPVFLCFRLVVGADKKSHRQNGGRFLRETAV</sequence>
<dbReference type="Gene3D" id="3.60.10.10">
    <property type="entry name" value="Endonuclease/exonuclease/phosphatase"/>
    <property type="match status" value="1"/>
</dbReference>
<reference evidence="6" key="1">
    <citation type="submission" date="2025-08" db="UniProtKB">
        <authorList>
            <consortium name="RefSeq"/>
        </authorList>
    </citation>
    <scope>IDENTIFICATION</scope>
    <source>
        <tissue evidence="6">Sperm</tissue>
    </source>
</reference>
<evidence type="ECO:0000256" key="3">
    <source>
        <dbReference type="ARBA" id="ARBA00023599"/>
    </source>
</evidence>
<dbReference type="InterPro" id="IPR039737">
    <property type="entry name" value="INPP5A"/>
</dbReference>
<dbReference type="GeneID" id="116941390"/>
<keyword evidence="2" id="KW-0378">Hydrolase</keyword>
<accession>A0AAJ7WTR0</accession>
<dbReference type="Pfam" id="PF22669">
    <property type="entry name" value="Exo_endo_phos2"/>
    <property type="match status" value="1"/>
</dbReference>
<evidence type="ECO:0000313" key="6">
    <source>
        <dbReference type="RefSeq" id="XP_032808358.1"/>
    </source>
</evidence>
<evidence type="ECO:0000256" key="2">
    <source>
        <dbReference type="ARBA" id="ARBA00022801"/>
    </source>
</evidence>
<dbReference type="Proteomes" id="UP001318040">
    <property type="component" value="Chromosome 11"/>
</dbReference>
<evidence type="ECO:0000256" key="1">
    <source>
        <dbReference type="ARBA" id="ARBA00012997"/>
    </source>
</evidence>
<comment type="similarity">
    <text evidence="3">Belongs to the inositol 1,4,5-trisphosphate 5-phosphatase type I family.</text>
</comment>
<dbReference type="KEGG" id="pmrn:116941390"/>
<dbReference type="GO" id="GO:0004445">
    <property type="term" value="F:inositol-polyphosphate 5-phosphatase activity"/>
    <property type="evidence" value="ECO:0007669"/>
    <property type="project" value="UniProtKB-EC"/>
</dbReference>
<evidence type="ECO:0000313" key="5">
    <source>
        <dbReference type="Proteomes" id="UP001318040"/>
    </source>
</evidence>
<dbReference type="AlphaFoldDB" id="A0AAJ7WTR0"/>
<dbReference type="SUPFAM" id="SSF56219">
    <property type="entry name" value="DNase I-like"/>
    <property type="match status" value="1"/>
</dbReference>
<gene>
    <name evidence="6" type="primary">INPP5A</name>
</gene>
<dbReference type="CTD" id="3632"/>
<keyword evidence="5" id="KW-1185">Reference proteome</keyword>
<dbReference type="RefSeq" id="XP_032808358.1">
    <property type="nucleotide sequence ID" value="XM_032952467.1"/>
</dbReference>
<proteinExistence type="inferred from homology"/>
<evidence type="ECO:0000259" key="4">
    <source>
        <dbReference type="SMART" id="SM00128"/>
    </source>
</evidence>
<dbReference type="CDD" id="cd09092">
    <property type="entry name" value="INPP5A"/>
    <property type="match status" value="1"/>
</dbReference>
<dbReference type="EC" id="3.1.3.56" evidence="1"/>
<organism evidence="5 6">
    <name type="scientific">Petromyzon marinus</name>
    <name type="common">Sea lamprey</name>
    <dbReference type="NCBI Taxonomy" id="7757"/>
    <lineage>
        <taxon>Eukaryota</taxon>
        <taxon>Metazoa</taxon>
        <taxon>Chordata</taxon>
        <taxon>Craniata</taxon>
        <taxon>Vertebrata</taxon>
        <taxon>Cyclostomata</taxon>
        <taxon>Hyperoartia</taxon>
        <taxon>Petromyzontiformes</taxon>
        <taxon>Petromyzontidae</taxon>
        <taxon>Petromyzon</taxon>
    </lineage>
</organism>
<dbReference type="PANTHER" id="PTHR12997">
    <property type="entry name" value="TYPE I INOSITOL-1,4,5-TRISPHOSPHATE 5-PHOSPHATASE"/>
    <property type="match status" value="1"/>
</dbReference>
<dbReference type="InterPro" id="IPR000300">
    <property type="entry name" value="IPPc"/>
</dbReference>
<dbReference type="GO" id="GO:0046856">
    <property type="term" value="P:phosphatidylinositol dephosphorylation"/>
    <property type="evidence" value="ECO:0007669"/>
    <property type="project" value="InterPro"/>
</dbReference>
<feature type="domain" description="Inositol polyphosphate-related phosphatase" evidence="4">
    <location>
        <begin position="13"/>
        <end position="405"/>
    </location>
</feature>
<dbReference type="SMART" id="SM00128">
    <property type="entry name" value="IPPc"/>
    <property type="match status" value="1"/>
</dbReference>
<dbReference type="PANTHER" id="PTHR12997:SF2">
    <property type="entry name" value="INOSITOL POLYPHOSPHATE-5-PHOSPHATASE A"/>
    <property type="match status" value="1"/>
</dbReference>
<name>A0AAJ7WTR0_PETMA</name>